<comment type="caution">
    <text evidence="1">The sequence shown here is derived from an EMBL/GenBank/DDBJ whole genome shotgun (WGS) entry which is preliminary data.</text>
</comment>
<protein>
    <submittedName>
        <fullName evidence="1">Uncharacterized protein</fullName>
    </submittedName>
</protein>
<evidence type="ECO:0000313" key="1">
    <source>
        <dbReference type="EMBL" id="KAK0500934.1"/>
    </source>
</evidence>
<accession>A0AA39QER7</accession>
<keyword evidence="2" id="KW-1185">Reference proteome</keyword>
<sequence length="188" mass="21859">MGTFDGHDEINLPKIYQDFVITISTDTTKEGEGKLTIRTSPNWHMFLPTKTQWVVMIPMTPQSGKLPVVRWISFGDQNVPYTIEPSEFTKLTKYSRRKLKEFTGRIMKDQNYLIKVAKDIQKHKLKKKRECAYSRRSSQMRNLQQGMRSMQLTDFTNIGFDHVSMQRSPPGRMLVTSVHSEASMRVVL</sequence>
<organism evidence="1 2">
    <name type="scientific">Armillaria luteobubalina</name>
    <dbReference type="NCBI Taxonomy" id="153913"/>
    <lineage>
        <taxon>Eukaryota</taxon>
        <taxon>Fungi</taxon>
        <taxon>Dikarya</taxon>
        <taxon>Basidiomycota</taxon>
        <taxon>Agaricomycotina</taxon>
        <taxon>Agaricomycetes</taxon>
        <taxon>Agaricomycetidae</taxon>
        <taxon>Agaricales</taxon>
        <taxon>Marasmiineae</taxon>
        <taxon>Physalacriaceae</taxon>
        <taxon>Armillaria</taxon>
    </lineage>
</organism>
<dbReference type="AlphaFoldDB" id="A0AA39QER7"/>
<proteinExistence type="predicted"/>
<gene>
    <name evidence="1" type="ORF">EDD18DRAFT_1459600</name>
</gene>
<dbReference type="Proteomes" id="UP001175228">
    <property type="component" value="Unassembled WGS sequence"/>
</dbReference>
<name>A0AA39QER7_9AGAR</name>
<dbReference type="EMBL" id="JAUEPU010000007">
    <property type="protein sequence ID" value="KAK0500934.1"/>
    <property type="molecule type" value="Genomic_DNA"/>
</dbReference>
<reference evidence="1" key="1">
    <citation type="submission" date="2023-06" db="EMBL/GenBank/DDBJ databases">
        <authorList>
            <consortium name="Lawrence Berkeley National Laboratory"/>
            <person name="Ahrendt S."/>
            <person name="Sahu N."/>
            <person name="Indic B."/>
            <person name="Wong-Bajracharya J."/>
            <person name="Merenyi Z."/>
            <person name="Ke H.-M."/>
            <person name="Monk M."/>
            <person name="Kocsube S."/>
            <person name="Drula E."/>
            <person name="Lipzen A."/>
            <person name="Balint B."/>
            <person name="Henrissat B."/>
            <person name="Andreopoulos B."/>
            <person name="Martin F.M."/>
            <person name="Harder C.B."/>
            <person name="Rigling D."/>
            <person name="Ford K.L."/>
            <person name="Foster G.D."/>
            <person name="Pangilinan J."/>
            <person name="Papanicolaou A."/>
            <person name="Barry K."/>
            <person name="LaButti K."/>
            <person name="Viragh M."/>
            <person name="Koriabine M."/>
            <person name="Yan M."/>
            <person name="Riley R."/>
            <person name="Champramary S."/>
            <person name="Plett K.L."/>
            <person name="Tsai I.J."/>
            <person name="Slot J."/>
            <person name="Sipos G."/>
            <person name="Plett J."/>
            <person name="Nagy L.G."/>
            <person name="Grigoriev I.V."/>
        </authorList>
    </citation>
    <scope>NUCLEOTIDE SEQUENCE</scope>
    <source>
        <strain evidence="1">HWK02</strain>
    </source>
</reference>
<evidence type="ECO:0000313" key="2">
    <source>
        <dbReference type="Proteomes" id="UP001175228"/>
    </source>
</evidence>